<evidence type="ECO:0000256" key="1">
    <source>
        <dbReference type="SAM" id="SignalP"/>
    </source>
</evidence>
<dbReference type="Proteomes" id="UP001272097">
    <property type="component" value="Unassembled WGS sequence"/>
</dbReference>
<protein>
    <submittedName>
        <fullName evidence="2">Uncharacterized protein</fullName>
    </submittedName>
</protein>
<reference evidence="2 3" key="1">
    <citation type="submission" date="2023-08" db="EMBL/GenBank/DDBJ databases">
        <title>Implementing the SeqCode for naming new Mesorhizobium species isolated from Vachellia karroo root nodules.</title>
        <authorList>
            <person name="Van Lill M."/>
        </authorList>
    </citation>
    <scope>NUCLEOTIDE SEQUENCE [LARGE SCALE GENOMIC DNA]</scope>
    <source>
        <strain evidence="2 3">VK3E</strain>
    </source>
</reference>
<gene>
    <name evidence="2" type="ORF">RFM51_07295</name>
</gene>
<keyword evidence="3" id="KW-1185">Reference proteome</keyword>
<proteinExistence type="predicted"/>
<feature type="chain" id="PRO_5047337540" evidence="1">
    <location>
        <begin position="37"/>
        <end position="129"/>
    </location>
</feature>
<comment type="caution">
    <text evidence="2">The sequence shown here is derived from an EMBL/GenBank/DDBJ whole genome shotgun (WGS) entry which is preliminary data.</text>
</comment>
<feature type="signal peptide" evidence="1">
    <location>
        <begin position="1"/>
        <end position="36"/>
    </location>
</feature>
<dbReference type="RefSeq" id="WP_320213308.1">
    <property type="nucleotide sequence ID" value="NZ_JAVIIS010000008.1"/>
</dbReference>
<name>A0ABU4WTL1_9HYPH</name>
<sequence length="129" mass="13904">MKGRGEITTTKINRRVLLVHSSAVVFASTVAETACAAEPPPSKLRVLIEAHMTAYAALAMAVHEVDASSCYDRASREEERALLAICACPAASAGDRLAKTRYLLEIEARGELDLPEHMQALLRSAILEA</sequence>
<evidence type="ECO:0000313" key="2">
    <source>
        <dbReference type="EMBL" id="MDX8439394.1"/>
    </source>
</evidence>
<accession>A0ABU4WTL1</accession>
<keyword evidence="1" id="KW-0732">Signal</keyword>
<organism evidence="2 3">
    <name type="scientific">Mesorhizobium australafricanum</name>
    <dbReference type="NCBI Taxonomy" id="3072311"/>
    <lineage>
        <taxon>Bacteria</taxon>
        <taxon>Pseudomonadati</taxon>
        <taxon>Pseudomonadota</taxon>
        <taxon>Alphaproteobacteria</taxon>
        <taxon>Hyphomicrobiales</taxon>
        <taxon>Phyllobacteriaceae</taxon>
        <taxon>Mesorhizobium</taxon>
    </lineage>
</organism>
<dbReference type="EMBL" id="JAVIIS010000008">
    <property type="protein sequence ID" value="MDX8439394.1"/>
    <property type="molecule type" value="Genomic_DNA"/>
</dbReference>
<evidence type="ECO:0000313" key="3">
    <source>
        <dbReference type="Proteomes" id="UP001272097"/>
    </source>
</evidence>